<dbReference type="InterPro" id="IPR039793">
    <property type="entry name" value="UROS/Hem4"/>
</dbReference>
<name>A0ABS3PXE7_9FLAO</name>
<evidence type="ECO:0000313" key="3">
    <source>
        <dbReference type="Proteomes" id="UP000681610"/>
    </source>
</evidence>
<evidence type="ECO:0000259" key="1">
    <source>
        <dbReference type="Pfam" id="PF02602"/>
    </source>
</evidence>
<reference evidence="2 3" key="1">
    <citation type="submission" date="2021-03" db="EMBL/GenBank/DDBJ databases">
        <title>Isolation and description of Capnocytophaga bilenii sp. nov., a novel Capnocytophaga species, isolated from a gingivitis subject.</title>
        <authorList>
            <person name="Antezack A."/>
            <person name="Monnet-Corti V."/>
            <person name="La Scola B."/>
        </authorList>
    </citation>
    <scope>NUCLEOTIDE SEQUENCE [LARGE SCALE GENOMIC DNA]</scope>
    <source>
        <strain evidence="2 3">Marseille-Q4570</strain>
    </source>
</reference>
<dbReference type="InterPro" id="IPR036108">
    <property type="entry name" value="4pyrrol_syn_uPrphyn_synt_sf"/>
</dbReference>
<dbReference type="Pfam" id="PF02602">
    <property type="entry name" value="HEM4"/>
    <property type="match status" value="1"/>
</dbReference>
<evidence type="ECO:0000313" key="2">
    <source>
        <dbReference type="EMBL" id="MBO1883594.1"/>
    </source>
</evidence>
<comment type="caution">
    <text evidence="2">The sequence shown here is derived from an EMBL/GenBank/DDBJ whole genome shotgun (WGS) entry which is preliminary data.</text>
</comment>
<dbReference type="PANTHER" id="PTHR12390:SF0">
    <property type="entry name" value="UROPORPHYRINOGEN-III SYNTHASE"/>
    <property type="match status" value="1"/>
</dbReference>
<dbReference type="Proteomes" id="UP000681610">
    <property type="component" value="Unassembled WGS sequence"/>
</dbReference>
<dbReference type="PANTHER" id="PTHR12390">
    <property type="entry name" value="UROPORPHYRINOGEN III SYNTHASE"/>
    <property type="match status" value="1"/>
</dbReference>
<dbReference type="EMBL" id="JAGDYP010000002">
    <property type="protein sequence ID" value="MBO1883594.1"/>
    <property type="molecule type" value="Genomic_DNA"/>
</dbReference>
<protein>
    <submittedName>
        <fullName evidence="2">Uroporphyrinogen-III synthase</fullName>
    </submittedName>
</protein>
<gene>
    <name evidence="2" type="ORF">J4N46_03930</name>
</gene>
<accession>A0ABS3PXE7</accession>
<dbReference type="Gene3D" id="3.40.50.10090">
    <property type="match status" value="2"/>
</dbReference>
<sequence>MMIVLSTKKLSDAQKAPLLAQGVTIVEHDFIRTLPVKIKELNPPYSALVFTSKNAVNSFLQHPEAEKLKNVPVLCVGQKTAELLTEAGFTVEHSEPYAALLVDYMKADLARFQQMEKIAFFVGTSKLPTLPNFFAENAINVEEILAYQSVPAPRIIDEQPDIILFFSPSAIVSYCICNLVRTEKVFCIGTTTADTAQHFWQDLTIADVPTIDSVIEGVVRSLKA</sequence>
<organism evidence="2 3">
    <name type="scientific">Capnocytophaga bilenii</name>
    <dbReference type="NCBI Taxonomy" id="2819369"/>
    <lineage>
        <taxon>Bacteria</taxon>
        <taxon>Pseudomonadati</taxon>
        <taxon>Bacteroidota</taxon>
        <taxon>Flavobacteriia</taxon>
        <taxon>Flavobacteriales</taxon>
        <taxon>Flavobacteriaceae</taxon>
        <taxon>Capnocytophaga</taxon>
    </lineage>
</organism>
<proteinExistence type="predicted"/>
<dbReference type="InterPro" id="IPR003754">
    <property type="entry name" value="4pyrrol_synth_uPrphyn_synth"/>
</dbReference>
<dbReference type="CDD" id="cd06578">
    <property type="entry name" value="HemD"/>
    <property type="match status" value="1"/>
</dbReference>
<dbReference type="SUPFAM" id="SSF69618">
    <property type="entry name" value="HemD-like"/>
    <property type="match status" value="1"/>
</dbReference>
<feature type="domain" description="Tetrapyrrole biosynthesis uroporphyrinogen III synthase" evidence="1">
    <location>
        <begin position="28"/>
        <end position="215"/>
    </location>
</feature>
<keyword evidence="3" id="KW-1185">Reference proteome</keyword>